<organism evidence="3 4">
    <name type="scientific">Pseudonocardia abyssalis</name>
    <dbReference type="NCBI Taxonomy" id="2792008"/>
    <lineage>
        <taxon>Bacteria</taxon>
        <taxon>Bacillati</taxon>
        <taxon>Actinomycetota</taxon>
        <taxon>Actinomycetes</taxon>
        <taxon>Pseudonocardiales</taxon>
        <taxon>Pseudonocardiaceae</taxon>
        <taxon>Pseudonocardia</taxon>
    </lineage>
</organism>
<dbReference type="SFLD" id="SFLDS00019">
    <property type="entry name" value="Glutathione_Transferase_(cytos"/>
    <property type="match status" value="1"/>
</dbReference>
<comment type="caution">
    <text evidence="3">The sequence shown here is derived from an EMBL/GenBank/DDBJ whole genome shotgun (WGS) entry which is preliminary data.</text>
</comment>
<dbReference type="InterPro" id="IPR012336">
    <property type="entry name" value="Thioredoxin-like_fold"/>
</dbReference>
<sequence length="238" mass="26771">MITVYGFVPSWGLSDISPFVTKVVNYLTMAGIPFTYEIQPLDSLAQKSPTAKLPYIVDEGVQVNDSTRIVQHLQAKYGDKLDSHLSDTDKAVGLAFQRTVEENVYWSGIIYPRWRNDEVFSVYLPSFVPPGQEPAPEFIEAMLAYRQKIWAAAGGHGMGLRTGDDVLQNLSEDLDALSTFLGDKEYFLGSEPTSFDATIYSTFRHIADVPWDWAGRDYARSKTNLVAYSQRMNTRYGV</sequence>
<dbReference type="CDD" id="cd03193">
    <property type="entry name" value="GST_C_Metaxin"/>
    <property type="match status" value="1"/>
</dbReference>
<protein>
    <submittedName>
        <fullName evidence="3">Glutathione S-transferase family protein</fullName>
    </submittedName>
</protein>
<dbReference type="Pfam" id="PF17171">
    <property type="entry name" value="GST_C_6"/>
    <property type="match status" value="1"/>
</dbReference>
<accession>A0ABS6UST4</accession>
<evidence type="ECO:0000259" key="1">
    <source>
        <dbReference type="Pfam" id="PF17171"/>
    </source>
</evidence>
<dbReference type="RefSeq" id="WP_218600739.1">
    <property type="nucleotide sequence ID" value="NZ_JADQDJ010000002.1"/>
</dbReference>
<evidence type="ECO:0000313" key="3">
    <source>
        <dbReference type="EMBL" id="MBW0134804.1"/>
    </source>
</evidence>
<gene>
    <name evidence="3" type="ORF">I4I81_11105</name>
</gene>
<dbReference type="PANTHER" id="PTHR12289">
    <property type="entry name" value="METAXIN RELATED"/>
    <property type="match status" value="1"/>
</dbReference>
<keyword evidence="4" id="KW-1185">Reference proteome</keyword>
<dbReference type="SFLD" id="SFLDG01200">
    <property type="entry name" value="SUF1.1"/>
    <property type="match status" value="1"/>
</dbReference>
<feature type="domain" description="Thioredoxin-like fold" evidence="2">
    <location>
        <begin position="18"/>
        <end position="118"/>
    </location>
</feature>
<dbReference type="InterPro" id="IPR050931">
    <property type="entry name" value="Mito_Protein_Transport_Metaxin"/>
</dbReference>
<dbReference type="InterPro" id="IPR026928">
    <property type="entry name" value="FAX/IsoI-like"/>
</dbReference>
<proteinExistence type="predicted"/>
<dbReference type="EMBL" id="JADQDK010000001">
    <property type="protein sequence ID" value="MBW0134804.1"/>
    <property type="molecule type" value="Genomic_DNA"/>
</dbReference>
<dbReference type="Proteomes" id="UP000694287">
    <property type="component" value="Unassembled WGS sequence"/>
</dbReference>
<dbReference type="Pfam" id="PF17172">
    <property type="entry name" value="GST_N_4"/>
    <property type="match status" value="1"/>
</dbReference>
<reference evidence="3 4" key="1">
    <citation type="submission" date="2020-11" db="EMBL/GenBank/DDBJ databases">
        <title>Pseudonocardia abyssalis sp. nov. and Pseudonocardia oceani sp. nov., description and phylogenomic analysis of two novel actinomycetes isolated from the deep Southern Ocean.</title>
        <authorList>
            <person name="Parra J."/>
        </authorList>
    </citation>
    <scope>NUCLEOTIDE SEQUENCE [LARGE SCALE GENOMIC DNA]</scope>
    <source>
        <strain evidence="3 4">KRD-168</strain>
    </source>
</reference>
<dbReference type="PANTHER" id="PTHR12289:SF41">
    <property type="entry name" value="FAILED AXON CONNECTIONS-RELATED"/>
    <property type="match status" value="1"/>
</dbReference>
<name>A0ABS6UST4_9PSEU</name>
<evidence type="ECO:0000313" key="4">
    <source>
        <dbReference type="Proteomes" id="UP000694287"/>
    </source>
</evidence>
<feature type="domain" description="Metaxin glutathione S-transferase" evidence="1">
    <location>
        <begin position="171"/>
        <end position="232"/>
    </location>
</feature>
<dbReference type="InterPro" id="IPR040079">
    <property type="entry name" value="Glutathione_S-Trfase"/>
</dbReference>
<evidence type="ECO:0000259" key="2">
    <source>
        <dbReference type="Pfam" id="PF17172"/>
    </source>
</evidence>
<dbReference type="InterPro" id="IPR033468">
    <property type="entry name" value="Metaxin_GST"/>
</dbReference>
<dbReference type="SFLD" id="SFLDG01180">
    <property type="entry name" value="SUF1"/>
    <property type="match status" value="1"/>
</dbReference>